<feature type="compositionally biased region" description="Polar residues" evidence="1">
    <location>
        <begin position="9"/>
        <end position="21"/>
    </location>
</feature>
<protein>
    <submittedName>
        <fullName evidence="3">Uncharacterized protein</fullName>
    </submittedName>
</protein>
<dbReference type="Proteomes" id="UP001140949">
    <property type="component" value="Unassembled WGS sequence"/>
</dbReference>
<name>A0AAX6H334_IRIPA</name>
<evidence type="ECO:0000313" key="2">
    <source>
        <dbReference type="EMBL" id="KAJ6835037.1"/>
    </source>
</evidence>
<gene>
    <name evidence="2" type="ORF">M6B38_123540</name>
    <name evidence="3" type="ORF">M6B38_123545</name>
</gene>
<dbReference type="EMBL" id="JANAVB010013598">
    <property type="protein sequence ID" value="KAJ6835037.1"/>
    <property type="molecule type" value="Genomic_DNA"/>
</dbReference>
<organism evidence="3 4">
    <name type="scientific">Iris pallida</name>
    <name type="common">Sweet iris</name>
    <dbReference type="NCBI Taxonomy" id="29817"/>
    <lineage>
        <taxon>Eukaryota</taxon>
        <taxon>Viridiplantae</taxon>
        <taxon>Streptophyta</taxon>
        <taxon>Embryophyta</taxon>
        <taxon>Tracheophyta</taxon>
        <taxon>Spermatophyta</taxon>
        <taxon>Magnoliopsida</taxon>
        <taxon>Liliopsida</taxon>
        <taxon>Asparagales</taxon>
        <taxon>Iridaceae</taxon>
        <taxon>Iridoideae</taxon>
        <taxon>Irideae</taxon>
        <taxon>Iris</taxon>
    </lineage>
</organism>
<proteinExistence type="predicted"/>
<feature type="region of interest" description="Disordered" evidence="1">
    <location>
        <begin position="1"/>
        <end position="21"/>
    </location>
</feature>
<evidence type="ECO:0000256" key="1">
    <source>
        <dbReference type="SAM" id="MobiDB-lite"/>
    </source>
</evidence>
<keyword evidence="4" id="KW-1185">Reference proteome</keyword>
<sequence>MPRHDGRQPSMQGGATSRVTY</sequence>
<evidence type="ECO:0000313" key="4">
    <source>
        <dbReference type="Proteomes" id="UP001140949"/>
    </source>
</evidence>
<reference evidence="3" key="2">
    <citation type="submission" date="2023-04" db="EMBL/GenBank/DDBJ databases">
        <authorList>
            <person name="Bruccoleri R.E."/>
            <person name="Oakeley E.J."/>
            <person name="Faust A.-M."/>
            <person name="Dessus-Babus S."/>
            <person name="Altorfer M."/>
            <person name="Burckhardt D."/>
            <person name="Oertli M."/>
            <person name="Naumann U."/>
            <person name="Petersen F."/>
            <person name="Wong J."/>
        </authorList>
    </citation>
    <scope>NUCLEOTIDE SEQUENCE</scope>
    <source>
        <strain evidence="3">GSM-AAB239-AS_SAM_17_03QT</strain>
        <tissue evidence="3">Leaf</tissue>
    </source>
</reference>
<comment type="caution">
    <text evidence="3">The sequence shown here is derived from an EMBL/GenBank/DDBJ whole genome shotgun (WGS) entry which is preliminary data.</text>
</comment>
<reference evidence="3" key="1">
    <citation type="journal article" date="2023" name="GigaByte">
        <title>Genome assembly of the bearded iris, Iris pallida Lam.</title>
        <authorList>
            <person name="Bruccoleri R.E."/>
            <person name="Oakeley E.J."/>
            <person name="Faust A.M.E."/>
            <person name="Altorfer M."/>
            <person name="Dessus-Babus S."/>
            <person name="Burckhardt D."/>
            <person name="Oertli M."/>
            <person name="Naumann U."/>
            <person name="Petersen F."/>
            <person name="Wong J."/>
        </authorList>
    </citation>
    <scope>NUCLEOTIDE SEQUENCE</scope>
    <source>
        <strain evidence="3">GSM-AAB239-AS_SAM_17_03QT</strain>
    </source>
</reference>
<dbReference type="AlphaFoldDB" id="A0AAX6H334"/>
<dbReference type="EMBL" id="JANAVB010013598">
    <property type="protein sequence ID" value="KAJ6835038.1"/>
    <property type="molecule type" value="Genomic_DNA"/>
</dbReference>
<evidence type="ECO:0000313" key="3">
    <source>
        <dbReference type="EMBL" id="KAJ6835038.1"/>
    </source>
</evidence>
<accession>A0AAX6H334</accession>